<keyword evidence="1" id="KW-0812">Transmembrane</keyword>
<evidence type="ECO:0000256" key="1">
    <source>
        <dbReference type="SAM" id="Phobius"/>
    </source>
</evidence>
<sequence>MSTWALIGLSIALLIAGFNIGYDYRHKKIFFNRNKKYRYWVSCFYSIKGVESIGGWAFDFDSEMNSSQLKIFRKKQIENLKKQFETSDVKFCVIDFKRLKD</sequence>
<comment type="caution">
    <text evidence="2">The sequence shown here is derived from an EMBL/GenBank/DDBJ whole genome shotgun (WGS) entry which is preliminary data.</text>
</comment>
<accession>A0A323TVG8</accession>
<reference evidence="2" key="1">
    <citation type="submission" date="2018-06" db="EMBL/GenBank/DDBJ databases">
        <title>Sequence of the Fusobacterium nucleatum str. 12230 genome.</title>
        <authorList>
            <person name="Navarre W."/>
        </authorList>
    </citation>
    <scope>NUCLEOTIDE SEQUENCE [LARGE SCALE GENOMIC DNA]</scope>
    <source>
        <strain evidence="2">12230</strain>
    </source>
</reference>
<feature type="transmembrane region" description="Helical" evidence="1">
    <location>
        <begin position="6"/>
        <end position="24"/>
    </location>
</feature>
<protein>
    <submittedName>
        <fullName evidence="2">Uncharacterized protein</fullName>
    </submittedName>
</protein>
<evidence type="ECO:0000313" key="2">
    <source>
        <dbReference type="EMBL" id="PZA04545.1"/>
    </source>
</evidence>
<keyword evidence="1" id="KW-1133">Transmembrane helix</keyword>
<keyword evidence="1" id="KW-0472">Membrane</keyword>
<dbReference type="EMBL" id="QKOC01000006">
    <property type="protein sequence ID" value="PZA04545.1"/>
    <property type="molecule type" value="Genomic_DNA"/>
</dbReference>
<proteinExistence type="predicted"/>
<dbReference type="AlphaFoldDB" id="A0A323TVG8"/>
<gene>
    <name evidence="2" type="ORF">DNF10_05575</name>
</gene>
<name>A0A323TVG8_FUSNU</name>
<organism evidence="2">
    <name type="scientific">Fusobacterium nucleatum</name>
    <dbReference type="NCBI Taxonomy" id="851"/>
    <lineage>
        <taxon>Bacteria</taxon>
        <taxon>Fusobacteriati</taxon>
        <taxon>Fusobacteriota</taxon>
        <taxon>Fusobacteriia</taxon>
        <taxon>Fusobacteriales</taxon>
        <taxon>Fusobacteriaceae</taxon>
        <taxon>Fusobacterium</taxon>
    </lineage>
</organism>